<dbReference type="SUPFAM" id="SSF50978">
    <property type="entry name" value="WD40 repeat-like"/>
    <property type="match status" value="1"/>
</dbReference>
<feature type="repeat" description="WD" evidence="3">
    <location>
        <begin position="76"/>
        <end position="113"/>
    </location>
</feature>
<dbReference type="InterPro" id="IPR045182">
    <property type="entry name" value="JINGUBANG-like"/>
</dbReference>
<sequence>MGFIKAGSTRQISLKGTGLAQPRAVRLSCTAKTVRAHQVLNVLQYPSCDPPGTHEGGSQGRKAGPTTRDAILCSKLKGHQAAVTAALITSDAAGCKEIITGSLDKTMTLWRLQGCIFGTADGDESAEASTSGAQEVVTLTPSGAPIFSLALDPSGCNPDERQQVFCGNASKSISVWEPPSGQMQDKVILNGHTGWVRALAAEGRWLFSAGCNVMRQWDLTRAVPRHVRDVKLVKGDILGIATRRGFVYTCGADGSIRSWAIDKKGCLEERRSREKAHKDRVTALLTHNGFLYSVSYDGSVKMWDADSMELVMEAANAHEGGRVNCAAIGPDGNLYTGGDDKLVRRWRLGSLNPAPSNALFCHNYSVRALAAGSTETLISGDQSGEIAFWRI</sequence>
<keyword evidence="5" id="KW-1185">Reference proteome</keyword>
<evidence type="ECO:0000256" key="1">
    <source>
        <dbReference type="ARBA" id="ARBA00022574"/>
    </source>
</evidence>
<organism evidence="4 5">
    <name type="scientific">Coccomyxa subellipsoidea</name>
    <dbReference type="NCBI Taxonomy" id="248742"/>
    <lineage>
        <taxon>Eukaryota</taxon>
        <taxon>Viridiplantae</taxon>
        <taxon>Chlorophyta</taxon>
        <taxon>core chlorophytes</taxon>
        <taxon>Trebouxiophyceae</taxon>
        <taxon>Trebouxiophyceae incertae sedis</taxon>
        <taxon>Coccomyxaceae</taxon>
        <taxon>Coccomyxa</taxon>
    </lineage>
</organism>
<dbReference type="PANTHER" id="PTHR22844:SF387">
    <property type="entry name" value="F3I6.5 PROTEIN"/>
    <property type="match status" value="1"/>
</dbReference>
<gene>
    <name evidence="4" type="ORF">WJX75_003103</name>
</gene>
<evidence type="ECO:0000256" key="3">
    <source>
        <dbReference type="PROSITE-ProRule" id="PRU00221"/>
    </source>
</evidence>
<dbReference type="Proteomes" id="UP001491310">
    <property type="component" value="Unassembled WGS sequence"/>
</dbReference>
<dbReference type="InterPro" id="IPR015943">
    <property type="entry name" value="WD40/YVTN_repeat-like_dom_sf"/>
</dbReference>
<evidence type="ECO:0000313" key="4">
    <source>
        <dbReference type="EMBL" id="KAK9903331.1"/>
    </source>
</evidence>
<dbReference type="PANTHER" id="PTHR22844">
    <property type="entry name" value="F-BOX AND WD40 DOMAIN PROTEIN"/>
    <property type="match status" value="1"/>
</dbReference>
<keyword evidence="2" id="KW-0677">Repeat</keyword>
<feature type="repeat" description="WD" evidence="3">
    <location>
        <begin position="274"/>
        <end position="313"/>
    </location>
</feature>
<accession>A0ABR2YDV2</accession>
<comment type="caution">
    <text evidence="4">The sequence shown here is derived from an EMBL/GenBank/DDBJ whole genome shotgun (WGS) entry which is preliminary data.</text>
</comment>
<evidence type="ECO:0000256" key="2">
    <source>
        <dbReference type="ARBA" id="ARBA00022737"/>
    </source>
</evidence>
<evidence type="ECO:0000313" key="5">
    <source>
        <dbReference type="Proteomes" id="UP001491310"/>
    </source>
</evidence>
<dbReference type="SMART" id="SM00320">
    <property type="entry name" value="WD40"/>
    <property type="match status" value="7"/>
</dbReference>
<name>A0ABR2YDV2_9CHLO</name>
<dbReference type="PROSITE" id="PS00678">
    <property type="entry name" value="WD_REPEATS_1"/>
    <property type="match status" value="1"/>
</dbReference>
<dbReference type="PROSITE" id="PS50082">
    <property type="entry name" value="WD_REPEATS_2"/>
    <property type="match status" value="2"/>
</dbReference>
<reference evidence="4 5" key="1">
    <citation type="journal article" date="2024" name="Nat. Commun.">
        <title>Phylogenomics reveals the evolutionary origins of lichenization in chlorophyte algae.</title>
        <authorList>
            <person name="Puginier C."/>
            <person name="Libourel C."/>
            <person name="Otte J."/>
            <person name="Skaloud P."/>
            <person name="Haon M."/>
            <person name="Grisel S."/>
            <person name="Petersen M."/>
            <person name="Berrin J.G."/>
            <person name="Delaux P.M."/>
            <person name="Dal Grande F."/>
            <person name="Keller J."/>
        </authorList>
    </citation>
    <scope>NUCLEOTIDE SEQUENCE [LARGE SCALE GENOMIC DNA]</scope>
    <source>
        <strain evidence="4 5">SAG 216-7</strain>
    </source>
</reference>
<dbReference type="InterPro" id="IPR019775">
    <property type="entry name" value="WD40_repeat_CS"/>
</dbReference>
<keyword evidence="1 3" id="KW-0853">WD repeat</keyword>
<protein>
    <recommendedName>
        <fullName evidence="6">WD40 repeat-like protein</fullName>
    </recommendedName>
</protein>
<dbReference type="InterPro" id="IPR001680">
    <property type="entry name" value="WD40_rpt"/>
</dbReference>
<proteinExistence type="predicted"/>
<dbReference type="Gene3D" id="2.130.10.10">
    <property type="entry name" value="YVTN repeat-like/Quinoprotein amine dehydrogenase"/>
    <property type="match status" value="2"/>
</dbReference>
<dbReference type="EMBL" id="JALJOT010000014">
    <property type="protein sequence ID" value="KAK9903331.1"/>
    <property type="molecule type" value="Genomic_DNA"/>
</dbReference>
<evidence type="ECO:0008006" key="6">
    <source>
        <dbReference type="Google" id="ProtNLM"/>
    </source>
</evidence>
<dbReference type="Pfam" id="PF00400">
    <property type="entry name" value="WD40"/>
    <property type="match status" value="4"/>
</dbReference>
<dbReference type="InterPro" id="IPR036322">
    <property type="entry name" value="WD40_repeat_dom_sf"/>
</dbReference>